<evidence type="ECO:0000256" key="5">
    <source>
        <dbReference type="ARBA" id="ARBA00022519"/>
    </source>
</evidence>
<evidence type="ECO:0000256" key="7">
    <source>
        <dbReference type="ARBA" id="ARBA00022989"/>
    </source>
</evidence>
<evidence type="ECO:0000256" key="3">
    <source>
        <dbReference type="ARBA" id="ARBA00022475"/>
    </source>
</evidence>
<organism evidence="13 14">
    <name type="scientific">Desulfomicrobium orale DSM 12838</name>
    <dbReference type="NCBI Taxonomy" id="888061"/>
    <lineage>
        <taxon>Bacteria</taxon>
        <taxon>Pseudomonadati</taxon>
        <taxon>Thermodesulfobacteriota</taxon>
        <taxon>Desulfovibrionia</taxon>
        <taxon>Desulfovibrionales</taxon>
        <taxon>Desulfomicrobiaceae</taxon>
        <taxon>Desulfomicrobium</taxon>
    </lineage>
</organism>
<keyword evidence="6 11" id="KW-0812">Transmembrane</keyword>
<keyword evidence="7 11" id="KW-1133">Transmembrane helix</keyword>
<dbReference type="InterPro" id="IPR022346">
    <property type="entry name" value="T2SS_GspH"/>
</dbReference>
<evidence type="ECO:0000256" key="8">
    <source>
        <dbReference type="ARBA" id="ARBA00023136"/>
    </source>
</evidence>
<dbReference type="GO" id="GO:0015627">
    <property type="term" value="C:type II protein secretion system complex"/>
    <property type="evidence" value="ECO:0007669"/>
    <property type="project" value="InterPro"/>
</dbReference>
<dbReference type="Pfam" id="PF12019">
    <property type="entry name" value="GspH"/>
    <property type="match status" value="1"/>
</dbReference>
<evidence type="ECO:0000256" key="1">
    <source>
        <dbReference type="ARBA" id="ARBA00004377"/>
    </source>
</evidence>
<dbReference type="Gene3D" id="3.55.40.10">
    <property type="entry name" value="minor pseudopilin epsh domain"/>
    <property type="match status" value="1"/>
</dbReference>
<evidence type="ECO:0000256" key="4">
    <source>
        <dbReference type="ARBA" id="ARBA00022481"/>
    </source>
</evidence>
<dbReference type="GO" id="GO:0005886">
    <property type="term" value="C:plasma membrane"/>
    <property type="evidence" value="ECO:0007669"/>
    <property type="project" value="UniProtKB-SubCell"/>
</dbReference>
<evidence type="ECO:0000256" key="9">
    <source>
        <dbReference type="ARBA" id="ARBA00025772"/>
    </source>
</evidence>
<dbReference type="AlphaFoldDB" id="A0A120KN23"/>
<dbReference type="GO" id="GO:0015628">
    <property type="term" value="P:protein secretion by the type II secretion system"/>
    <property type="evidence" value="ECO:0007669"/>
    <property type="project" value="InterPro"/>
</dbReference>
<dbReference type="KEGG" id="doa:AXF15_06775"/>
<evidence type="ECO:0000256" key="11">
    <source>
        <dbReference type="SAM" id="Phobius"/>
    </source>
</evidence>
<evidence type="ECO:0000256" key="2">
    <source>
        <dbReference type="ARBA" id="ARBA00021549"/>
    </source>
</evidence>
<keyword evidence="4" id="KW-0488">Methylation</keyword>
<proteinExistence type="inferred from homology"/>
<feature type="transmembrane region" description="Helical" evidence="11">
    <location>
        <begin position="6"/>
        <end position="25"/>
    </location>
</feature>
<evidence type="ECO:0000256" key="10">
    <source>
        <dbReference type="ARBA" id="ARBA00030775"/>
    </source>
</evidence>
<accession>A0A120KN23</accession>
<feature type="domain" description="General secretion pathway GspH" evidence="12">
    <location>
        <begin position="36"/>
        <end position="136"/>
    </location>
</feature>
<protein>
    <recommendedName>
        <fullName evidence="2">Type II secretion system protein H</fullName>
    </recommendedName>
    <alternativeName>
        <fullName evidence="10">General secretion pathway protein H</fullName>
    </alternativeName>
</protein>
<keyword evidence="8 11" id="KW-0472">Membrane</keyword>
<evidence type="ECO:0000259" key="12">
    <source>
        <dbReference type="Pfam" id="PF12019"/>
    </source>
</evidence>
<dbReference type="InterPro" id="IPR045584">
    <property type="entry name" value="Pilin-like"/>
</dbReference>
<keyword evidence="3" id="KW-1003">Cell membrane</keyword>
<evidence type="ECO:0000256" key="6">
    <source>
        <dbReference type="ARBA" id="ARBA00022692"/>
    </source>
</evidence>
<keyword evidence="14" id="KW-1185">Reference proteome</keyword>
<keyword evidence="5" id="KW-0997">Cell inner membrane</keyword>
<reference evidence="14" key="1">
    <citation type="submission" date="2016-02" db="EMBL/GenBank/DDBJ databases">
        <authorList>
            <person name="Holder M.E."/>
            <person name="Ajami N.J."/>
            <person name="Petrosino J.F."/>
        </authorList>
    </citation>
    <scope>NUCLEOTIDE SEQUENCE [LARGE SCALE GENOMIC DNA]</scope>
    <source>
        <strain evidence="14">DSM 12838</strain>
    </source>
</reference>
<sequence length="142" mass="15490">MTLVEVLVVIGILSILAVVSGTWLFRHADRADLKRATRNLVSSLHAARIEAIKENRPMEVRITDMGWSVVRQADNATLRTFSLAGFRTPIDVNTNSKNKYVFTGKGRPIAVDGTLPNGSINMTSPGSRMNISVGISGNIRVQ</sequence>
<evidence type="ECO:0000313" key="13">
    <source>
        <dbReference type="EMBL" id="AMD92836.1"/>
    </source>
</evidence>
<name>A0A120KN23_9BACT</name>
<dbReference type="SUPFAM" id="SSF54523">
    <property type="entry name" value="Pili subunits"/>
    <property type="match status" value="1"/>
</dbReference>
<dbReference type="STRING" id="888061.AXF15_06775"/>
<dbReference type="Proteomes" id="UP000063964">
    <property type="component" value="Chromosome"/>
</dbReference>
<evidence type="ECO:0000313" key="14">
    <source>
        <dbReference type="Proteomes" id="UP000063964"/>
    </source>
</evidence>
<dbReference type="EMBL" id="CP014230">
    <property type="protein sequence ID" value="AMD92836.1"/>
    <property type="molecule type" value="Genomic_DNA"/>
</dbReference>
<gene>
    <name evidence="13" type="ORF">AXF15_06775</name>
</gene>
<comment type="similarity">
    <text evidence="9">Belongs to the GSP H family.</text>
</comment>
<comment type="subcellular location">
    <subcellularLocation>
        <location evidence="1">Cell inner membrane</location>
        <topology evidence="1">Single-pass membrane protein</topology>
    </subcellularLocation>
</comment>